<sequence length="122" mass="12825">MKESRQSAPWTPLTVAARSSLFLVDIIFGRGNEVGVRKAGDVRAANEAAVLTTVLASGPLSRGDIGRETALSIPTVSRVVTRLTGLRLLREAPDPRRAGGVGRPSLLVEVDDDVLAACGVHV</sequence>
<dbReference type="AlphaFoldDB" id="A0A558AVP0"/>
<dbReference type="InterPro" id="IPR036390">
    <property type="entry name" value="WH_DNA-bd_sf"/>
</dbReference>
<dbReference type="Gene3D" id="1.10.10.10">
    <property type="entry name" value="Winged helix-like DNA-binding domain superfamily/Winged helix DNA-binding domain"/>
    <property type="match status" value="1"/>
</dbReference>
<evidence type="ECO:0000313" key="3">
    <source>
        <dbReference type="Proteomes" id="UP000320011"/>
    </source>
</evidence>
<feature type="non-terminal residue" evidence="2">
    <location>
        <position position="122"/>
    </location>
</feature>
<proteinExistence type="predicted"/>
<reference evidence="2 3" key="1">
    <citation type="submission" date="2019-07" db="EMBL/GenBank/DDBJ databases">
        <authorList>
            <person name="Duangmal K."/>
            <person name="Teo W.F.A."/>
        </authorList>
    </citation>
    <scope>NUCLEOTIDE SEQUENCE [LARGE SCALE GENOMIC DNA]</scope>
    <source>
        <strain evidence="2 3">TBRC 6029</strain>
    </source>
</reference>
<name>A0A558AVP0_9PSEU</name>
<organism evidence="2 3">
    <name type="scientific">Amycolatopsis rhizosphaerae</name>
    <dbReference type="NCBI Taxonomy" id="2053003"/>
    <lineage>
        <taxon>Bacteria</taxon>
        <taxon>Bacillati</taxon>
        <taxon>Actinomycetota</taxon>
        <taxon>Actinomycetes</taxon>
        <taxon>Pseudonocardiales</taxon>
        <taxon>Pseudonocardiaceae</taxon>
        <taxon>Amycolatopsis</taxon>
    </lineage>
</organism>
<reference evidence="2 3" key="2">
    <citation type="submission" date="2019-08" db="EMBL/GenBank/DDBJ databases">
        <title>Amycolatopsis acidicola sp. nov., isolated from peat swamp forest soil.</title>
        <authorList>
            <person name="Srisuk N."/>
        </authorList>
    </citation>
    <scope>NUCLEOTIDE SEQUENCE [LARGE SCALE GENOMIC DNA]</scope>
    <source>
        <strain evidence="2 3">TBRC 6029</strain>
    </source>
</reference>
<evidence type="ECO:0000313" key="2">
    <source>
        <dbReference type="EMBL" id="TVT28323.1"/>
    </source>
</evidence>
<evidence type="ECO:0000259" key="1">
    <source>
        <dbReference type="Pfam" id="PF12802"/>
    </source>
</evidence>
<accession>A0A558AVP0</accession>
<dbReference type="InterPro" id="IPR000835">
    <property type="entry name" value="HTH_MarR-typ"/>
</dbReference>
<feature type="domain" description="HTH marR-type" evidence="1">
    <location>
        <begin position="46"/>
        <end position="97"/>
    </location>
</feature>
<dbReference type="EMBL" id="VJWX01000457">
    <property type="protein sequence ID" value="TVT28323.1"/>
    <property type="molecule type" value="Genomic_DNA"/>
</dbReference>
<keyword evidence="3" id="KW-1185">Reference proteome</keyword>
<comment type="caution">
    <text evidence="2">The sequence shown here is derived from an EMBL/GenBank/DDBJ whole genome shotgun (WGS) entry which is preliminary data.</text>
</comment>
<dbReference type="SUPFAM" id="SSF46785">
    <property type="entry name" value="Winged helix' DNA-binding domain"/>
    <property type="match status" value="1"/>
</dbReference>
<dbReference type="InterPro" id="IPR036388">
    <property type="entry name" value="WH-like_DNA-bd_sf"/>
</dbReference>
<gene>
    <name evidence="2" type="ORF">FNH05_30470</name>
</gene>
<dbReference type="GO" id="GO:0003700">
    <property type="term" value="F:DNA-binding transcription factor activity"/>
    <property type="evidence" value="ECO:0007669"/>
    <property type="project" value="InterPro"/>
</dbReference>
<dbReference type="OrthoDB" id="3605644at2"/>
<protein>
    <submittedName>
        <fullName evidence="2">MarR family transcriptional regulator</fullName>
    </submittedName>
</protein>
<dbReference type="Pfam" id="PF12802">
    <property type="entry name" value="MarR_2"/>
    <property type="match status" value="1"/>
</dbReference>
<dbReference type="Proteomes" id="UP000320011">
    <property type="component" value="Unassembled WGS sequence"/>
</dbReference>